<accession>A0AAD4CQZ6</accession>
<keyword evidence="3" id="KW-1185">Reference proteome</keyword>
<evidence type="ECO:0000313" key="3">
    <source>
        <dbReference type="Proteomes" id="UP001194746"/>
    </source>
</evidence>
<dbReference type="EMBL" id="VCAU01000023">
    <property type="protein sequence ID" value="KAF9890842.1"/>
    <property type="molecule type" value="Genomic_DNA"/>
</dbReference>
<dbReference type="AlphaFoldDB" id="A0AAD4CQZ6"/>
<protein>
    <submittedName>
        <fullName evidence="2">Uncharacterized protein</fullName>
    </submittedName>
</protein>
<evidence type="ECO:0000313" key="2">
    <source>
        <dbReference type="EMBL" id="KAF9890842.1"/>
    </source>
</evidence>
<evidence type="ECO:0000256" key="1">
    <source>
        <dbReference type="SAM" id="SignalP"/>
    </source>
</evidence>
<comment type="caution">
    <text evidence="2">The sequence shown here is derived from an EMBL/GenBank/DDBJ whole genome shotgun (WGS) entry which is preliminary data.</text>
</comment>
<dbReference type="Proteomes" id="UP001194746">
    <property type="component" value="Unassembled WGS sequence"/>
</dbReference>
<organism evidence="2 3">
    <name type="scientific">Aspergillus nanangensis</name>
    <dbReference type="NCBI Taxonomy" id="2582783"/>
    <lineage>
        <taxon>Eukaryota</taxon>
        <taxon>Fungi</taxon>
        <taxon>Dikarya</taxon>
        <taxon>Ascomycota</taxon>
        <taxon>Pezizomycotina</taxon>
        <taxon>Eurotiomycetes</taxon>
        <taxon>Eurotiomycetidae</taxon>
        <taxon>Eurotiales</taxon>
        <taxon>Aspergillaceae</taxon>
        <taxon>Aspergillus</taxon>
        <taxon>Aspergillus subgen. Circumdati</taxon>
    </lineage>
</organism>
<reference evidence="2" key="1">
    <citation type="journal article" date="2019" name="Beilstein J. Org. Chem.">
        <title>Nanangenines: drimane sesquiterpenoids as the dominant metabolite cohort of a novel Australian fungus, Aspergillus nanangensis.</title>
        <authorList>
            <person name="Lacey H.J."/>
            <person name="Gilchrist C.L.M."/>
            <person name="Crombie A."/>
            <person name="Kalaitzis J.A."/>
            <person name="Vuong D."/>
            <person name="Rutledge P.J."/>
            <person name="Turner P."/>
            <person name="Pitt J.I."/>
            <person name="Lacey E."/>
            <person name="Chooi Y.H."/>
            <person name="Piggott A.M."/>
        </authorList>
    </citation>
    <scope>NUCLEOTIDE SEQUENCE</scope>
    <source>
        <strain evidence="2">MST-FP2251</strain>
    </source>
</reference>
<reference evidence="2" key="2">
    <citation type="submission" date="2020-02" db="EMBL/GenBank/DDBJ databases">
        <authorList>
            <person name="Gilchrist C.L.M."/>
            <person name="Chooi Y.-H."/>
        </authorList>
    </citation>
    <scope>NUCLEOTIDE SEQUENCE</scope>
    <source>
        <strain evidence="2">MST-FP2251</strain>
    </source>
</reference>
<sequence length="96" mass="11145">MYIYSRENLLALLLMIPRASGSCVWWYGMSCDWYGIAPVCEETAYEIEDTIIENGERLVLEAWTKDFSAETLRDNKDITVDCYNDYGSVCWSRHIA</sequence>
<feature type="chain" id="PRO_5042120221" evidence="1">
    <location>
        <begin position="22"/>
        <end position="96"/>
    </location>
</feature>
<gene>
    <name evidence="2" type="ORF">FE257_005413</name>
</gene>
<feature type="signal peptide" evidence="1">
    <location>
        <begin position="1"/>
        <end position="21"/>
    </location>
</feature>
<keyword evidence="1" id="KW-0732">Signal</keyword>
<name>A0AAD4CQZ6_ASPNN</name>
<proteinExistence type="predicted"/>